<reference evidence="8 9" key="1">
    <citation type="submission" date="2019-02" db="EMBL/GenBank/DDBJ databases">
        <title>Deep-cultivation of Planctomycetes and their phenomic and genomic characterization uncovers novel biology.</title>
        <authorList>
            <person name="Wiegand S."/>
            <person name="Jogler M."/>
            <person name="Boedeker C."/>
            <person name="Pinto D."/>
            <person name="Vollmers J."/>
            <person name="Rivas-Marin E."/>
            <person name="Kohn T."/>
            <person name="Peeters S.H."/>
            <person name="Heuer A."/>
            <person name="Rast P."/>
            <person name="Oberbeckmann S."/>
            <person name="Bunk B."/>
            <person name="Jeske O."/>
            <person name="Meyerdierks A."/>
            <person name="Storesund J.E."/>
            <person name="Kallscheuer N."/>
            <person name="Luecker S."/>
            <person name="Lage O.M."/>
            <person name="Pohl T."/>
            <person name="Merkel B.J."/>
            <person name="Hornburger P."/>
            <person name="Mueller R.-W."/>
            <person name="Bruemmer F."/>
            <person name="Labrenz M."/>
            <person name="Spormann A.M."/>
            <person name="Op Den Camp H."/>
            <person name="Overmann J."/>
            <person name="Amann R."/>
            <person name="Jetten M.S.M."/>
            <person name="Mascher T."/>
            <person name="Medema M.H."/>
            <person name="Devos D.P."/>
            <person name="Kaster A.-K."/>
            <person name="Ovreas L."/>
            <person name="Rohde M."/>
            <person name="Galperin M.Y."/>
            <person name="Jogler C."/>
        </authorList>
    </citation>
    <scope>NUCLEOTIDE SEQUENCE [LARGE SCALE GENOMIC DNA]</scope>
    <source>
        <strain evidence="8 9">Q31b</strain>
    </source>
</reference>
<dbReference type="OrthoDB" id="284990at2"/>
<feature type="region of interest" description="Disordered" evidence="7">
    <location>
        <begin position="1"/>
        <end position="34"/>
    </location>
</feature>
<dbReference type="EC" id="3.1.11.6" evidence="6"/>
<dbReference type="RefSeq" id="WP_146599463.1">
    <property type="nucleotide sequence ID" value="NZ_SJPY01000003.1"/>
</dbReference>
<comment type="similarity">
    <text evidence="1 6">Belongs to the XseB family.</text>
</comment>
<keyword evidence="4 6" id="KW-0378">Hydrolase</keyword>
<dbReference type="Gene3D" id="1.10.287.1040">
    <property type="entry name" value="Exonuclease VII, small subunit"/>
    <property type="match status" value="1"/>
</dbReference>
<accession>A0A5C6E210</accession>
<dbReference type="AlphaFoldDB" id="A0A5C6E210"/>
<evidence type="ECO:0000256" key="3">
    <source>
        <dbReference type="ARBA" id="ARBA00022722"/>
    </source>
</evidence>
<comment type="function">
    <text evidence="6">Bidirectionally degrades single-stranded DNA into large acid-insoluble oligonucleotides, which are then degraded further into small acid-soluble oligonucleotides.</text>
</comment>
<feature type="compositionally biased region" description="Acidic residues" evidence="7">
    <location>
        <begin position="137"/>
        <end position="150"/>
    </location>
</feature>
<dbReference type="GO" id="GO:0006308">
    <property type="term" value="P:DNA catabolic process"/>
    <property type="evidence" value="ECO:0007669"/>
    <property type="project" value="UniProtKB-UniRule"/>
</dbReference>
<dbReference type="GO" id="GO:0005829">
    <property type="term" value="C:cytosol"/>
    <property type="evidence" value="ECO:0007669"/>
    <property type="project" value="TreeGrafter"/>
</dbReference>
<evidence type="ECO:0000256" key="4">
    <source>
        <dbReference type="ARBA" id="ARBA00022801"/>
    </source>
</evidence>
<comment type="caution">
    <text evidence="8">The sequence shown here is derived from an EMBL/GenBank/DDBJ whole genome shotgun (WGS) entry which is preliminary data.</text>
</comment>
<dbReference type="GO" id="GO:0008855">
    <property type="term" value="F:exodeoxyribonuclease VII activity"/>
    <property type="evidence" value="ECO:0007669"/>
    <property type="project" value="UniProtKB-UniRule"/>
</dbReference>
<protein>
    <recommendedName>
        <fullName evidence="6">Exodeoxyribonuclease 7 small subunit</fullName>
        <ecNumber evidence="6">3.1.11.6</ecNumber>
    </recommendedName>
    <alternativeName>
        <fullName evidence="6">Exodeoxyribonuclease VII small subunit</fullName>
        <shortName evidence="6">Exonuclease VII small subunit</shortName>
    </alternativeName>
</protein>
<dbReference type="NCBIfam" id="TIGR01280">
    <property type="entry name" value="xseB"/>
    <property type="match status" value="1"/>
</dbReference>
<evidence type="ECO:0000256" key="5">
    <source>
        <dbReference type="ARBA" id="ARBA00022839"/>
    </source>
</evidence>
<dbReference type="InterPro" id="IPR037004">
    <property type="entry name" value="Exonuc_VII_ssu_sf"/>
</dbReference>
<dbReference type="GO" id="GO:0009318">
    <property type="term" value="C:exodeoxyribonuclease VII complex"/>
    <property type="evidence" value="ECO:0007669"/>
    <property type="project" value="UniProtKB-UniRule"/>
</dbReference>
<dbReference type="EMBL" id="SJPY01000003">
    <property type="protein sequence ID" value="TWU42952.1"/>
    <property type="molecule type" value="Genomic_DNA"/>
</dbReference>
<feature type="region of interest" description="Disordered" evidence="7">
    <location>
        <begin position="93"/>
        <end position="150"/>
    </location>
</feature>
<dbReference type="HAMAP" id="MF_00337">
    <property type="entry name" value="Exonuc_7_S"/>
    <property type="match status" value="1"/>
</dbReference>
<comment type="subcellular location">
    <subcellularLocation>
        <location evidence="6">Cytoplasm</location>
    </subcellularLocation>
</comment>
<proteinExistence type="inferred from homology"/>
<keyword evidence="3 6" id="KW-0540">Nuclease</keyword>
<dbReference type="Pfam" id="PF02609">
    <property type="entry name" value="Exonuc_VII_S"/>
    <property type="match status" value="1"/>
</dbReference>
<evidence type="ECO:0000256" key="6">
    <source>
        <dbReference type="HAMAP-Rule" id="MF_00337"/>
    </source>
</evidence>
<feature type="compositionally biased region" description="Basic and acidic residues" evidence="7">
    <location>
        <begin position="19"/>
        <end position="29"/>
    </location>
</feature>
<feature type="compositionally biased region" description="Basic and acidic residues" evidence="7">
    <location>
        <begin position="111"/>
        <end position="124"/>
    </location>
</feature>
<evidence type="ECO:0000256" key="2">
    <source>
        <dbReference type="ARBA" id="ARBA00022490"/>
    </source>
</evidence>
<evidence type="ECO:0000313" key="9">
    <source>
        <dbReference type="Proteomes" id="UP000315471"/>
    </source>
</evidence>
<comment type="subunit">
    <text evidence="6">Heterooligomer composed of large and small subunits.</text>
</comment>
<comment type="catalytic activity">
    <reaction evidence="6">
        <text>Exonucleolytic cleavage in either 5'- to 3'- or 3'- to 5'-direction to yield nucleoside 5'-phosphates.</text>
        <dbReference type="EC" id="3.1.11.6"/>
    </reaction>
</comment>
<dbReference type="PANTHER" id="PTHR34137">
    <property type="entry name" value="EXODEOXYRIBONUCLEASE 7 SMALL SUBUNIT"/>
    <property type="match status" value="1"/>
</dbReference>
<keyword evidence="5 6" id="KW-0269">Exonuclease</keyword>
<keyword evidence="2 6" id="KW-0963">Cytoplasm</keyword>
<name>A0A5C6E210_9BACT</name>
<keyword evidence="9" id="KW-1185">Reference proteome</keyword>
<organism evidence="8 9">
    <name type="scientific">Novipirellula aureliae</name>
    <dbReference type="NCBI Taxonomy" id="2527966"/>
    <lineage>
        <taxon>Bacteria</taxon>
        <taxon>Pseudomonadati</taxon>
        <taxon>Planctomycetota</taxon>
        <taxon>Planctomycetia</taxon>
        <taxon>Pirellulales</taxon>
        <taxon>Pirellulaceae</taxon>
        <taxon>Novipirellula</taxon>
    </lineage>
</organism>
<sequence>MAKKKKSTTSNDGSGNRDSGLHPESKEPTDSEVPIDFETALGEVEQIVRDLERGELGLSDSLTQYEVGIKRLNQCQSLLTAAQQKVMVLSGVDADGNPIANDFDDSSSAEEPQKAGRQSRDAAKTSKAKRRQISTEKEDESDDDDSLGLF</sequence>
<dbReference type="PANTHER" id="PTHR34137:SF1">
    <property type="entry name" value="EXODEOXYRIBONUCLEASE 7 SMALL SUBUNIT"/>
    <property type="match status" value="1"/>
</dbReference>
<evidence type="ECO:0000256" key="1">
    <source>
        <dbReference type="ARBA" id="ARBA00009998"/>
    </source>
</evidence>
<evidence type="ECO:0000256" key="7">
    <source>
        <dbReference type="SAM" id="MobiDB-lite"/>
    </source>
</evidence>
<feature type="compositionally biased region" description="Polar residues" evidence="7">
    <location>
        <begin position="8"/>
        <end position="17"/>
    </location>
</feature>
<dbReference type="SUPFAM" id="SSF116842">
    <property type="entry name" value="XseB-like"/>
    <property type="match status" value="1"/>
</dbReference>
<gene>
    <name evidence="6 8" type="primary">xseB</name>
    <name evidence="8" type="ORF">Q31b_19860</name>
</gene>
<dbReference type="Proteomes" id="UP000315471">
    <property type="component" value="Unassembled WGS sequence"/>
</dbReference>
<evidence type="ECO:0000313" key="8">
    <source>
        <dbReference type="EMBL" id="TWU42952.1"/>
    </source>
</evidence>
<dbReference type="InterPro" id="IPR003761">
    <property type="entry name" value="Exonuc_VII_S"/>
</dbReference>